<dbReference type="AlphaFoldDB" id="A0AAF1JUE6"/>
<feature type="region of interest" description="Disordered" evidence="1">
    <location>
        <begin position="20"/>
        <end position="54"/>
    </location>
</feature>
<dbReference type="Proteomes" id="UP001196068">
    <property type="component" value="Unassembled WGS sequence"/>
</dbReference>
<reference evidence="2" key="1">
    <citation type="submission" date="2020-01" db="EMBL/GenBank/DDBJ databases">
        <authorList>
            <person name="Rat A."/>
        </authorList>
    </citation>
    <scope>NUCLEOTIDE SEQUENCE</scope>
    <source>
        <strain evidence="2">LMG 28251</strain>
    </source>
</reference>
<organism evidence="2 3">
    <name type="scientific">Plastoroseomonas arctica</name>
    <dbReference type="NCBI Taxonomy" id="1509237"/>
    <lineage>
        <taxon>Bacteria</taxon>
        <taxon>Pseudomonadati</taxon>
        <taxon>Pseudomonadota</taxon>
        <taxon>Alphaproteobacteria</taxon>
        <taxon>Acetobacterales</taxon>
        <taxon>Acetobacteraceae</taxon>
        <taxon>Plastoroseomonas</taxon>
    </lineage>
</organism>
<name>A0AAF1JUE6_9PROT</name>
<keyword evidence="3" id="KW-1185">Reference proteome</keyword>
<reference evidence="2" key="2">
    <citation type="journal article" date="2021" name="Syst. Appl. Microbiol.">
        <title>Roseomonas hellenica sp. nov., isolated from roots of wild-growing Alkanna tinctoria.</title>
        <authorList>
            <person name="Rat A."/>
            <person name="Naranjo H.D."/>
            <person name="Lebbe L."/>
            <person name="Cnockaert M."/>
            <person name="Krigas N."/>
            <person name="Grigoriadou K."/>
            <person name="Maloupa E."/>
            <person name="Willems A."/>
        </authorList>
    </citation>
    <scope>NUCLEOTIDE SEQUENCE</scope>
    <source>
        <strain evidence="2">LMG 28251</strain>
    </source>
</reference>
<evidence type="ECO:0000313" key="2">
    <source>
        <dbReference type="EMBL" id="MBR0653851.1"/>
    </source>
</evidence>
<evidence type="ECO:0000256" key="1">
    <source>
        <dbReference type="SAM" id="MobiDB-lite"/>
    </source>
</evidence>
<dbReference type="EMBL" id="JAAEDH010000001">
    <property type="protein sequence ID" value="MBR0653851.1"/>
    <property type="molecule type" value="Genomic_DNA"/>
</dbReference>
<sequence>MMPTQVTTTRGANVQALVQKSQARALPRTPRAEHAGQQPGAQGTQASGAPAQDFRAMLQRMEGQRQERVRGIAQ</sequence>
<feature type="compositionally biased region" description="Low complexity" evidence="1">
    <location>
        <begin position="35"/>
        <end position="52"/>
    </location>
</feature>
<proteinExistence type="predicted"/>
<accession>A0AAF1JUE6</accession>
<gene>
    <name evidence="2" type="ORF">GXW79_02045</name>
</gene>
<evidence type="ECO:0000313" key="3">
    <source>
        <dbReference type="Proteomes" id="UP001196068"/>
    </source>
</evidence>
<dbReference type="RefSeq" id="WP_211872532.1">
    <property type="nucleotide sequence ID" value="NZ_JAAEDH010000001.1"/>
</dbReference>
<comment type="caution">
    <text evidence="2">The sequence shown here is derived from an EMBL/GenBank/DDBJ whole genome shotgun (WGS) entry which is preliminary data.</text>
</comment>
<protein>
    <submittedName>
        <fullName evidence="2">Uncharacterized protein</fullName>
    </submittedName>
</protein>